<dbReference type="EMBL" id="CP091092">
    <property type="protein sequence ID" value="WFN37632.1"/>
    <property type="molecule type" value="Genomic_DNA"/>
</dbReference>
<dbReference type="InterPro" id="IPR035093">
    <property type="entry name" value="RelE/ParE_toxin_dom_sf"/>
</dbReference>
<name>A0AAF0JN00_9EURY</name>
<dbReference type="RefSeq" id="WP_278100470.1">
    <property type="nucleotide sequence ID" value="NZ_CP091092.1"/>
</dbReference>
<sequence>MGRYEIIYTEMALKNMKAIKRGDKSYISKMIDKIEFCLGEHLFDSISQCNKKKLKGKENTHRLHIQRKFTVLYTIEGEREKWVEIHKIIGYEAAHQNYSQIDL</sequence>
<reference evidence="1" key="1">
    <citation type="submission" date="2022-01" db="EMBL/GenBank/DDBJ databases">
        <title>Complete genome of Methanomicrobium antiquum DSM 21220.</title>
        <authorList>
            <person name="Chen S.-C."/>
            <person name="You Y.-T."/>
            <person name="Zhou Y.-Z."/>
            <person name="Lai M.-C."/>
        </authorList>
    </citation>
    <scope>NUCLEOTIDE SEQUENCE</scope>
    <source>
        <strain evidence="1">DSM 21220</strain>
    </source>
</reference>
<gene>
    <name evidence="1" type="ORF">L1994_04380</name>
</gene>
<evidence type="ECO:0000313" key="1">
    <source>
        <dbReference type="EMBL" id="WFN37632.1"/>
    </source>
</evidence>
<organism evidence="1 2">
    <name type="scientific">Methanomicrobium antiquum</name>
    <dbReference type="NCBI Taxonomy" id="487686"/>
    <lineage>
        <taxon>Archaea</taxon>
        <taxon>Methanobacteriati</taxon>
        <taxon>Methanobacteriota</taxon>
        <taxon>Stenosarchaea group</taxon>
        <taxon>Methanomicrobia</taxon>
        <taxon>Methanomicrobiales</taxon>
        <taxon>Methanomicrobiaceae</taxon>
        <taxon>Methanomicrobium</taxon>
    </lineage>
</organism>
<dbReference type="Proteomes" id="UP001218895">
    <property type="component" value="Chromosome"/>
</dbReference>
<dbReference type="Gene3D" id="3.30.2310.20">
    <property type="entry name" value="RelE-like"/>
    <property type="match status" value="1"/>
</dbReference>
<accession>A0AAF0JN00</accession>
<dbReference type="GeneID" id="79949608"/>
<evidence type="ECO:0000313" key="2">
    <source>
        <dbReference type="Proteomes" id="UP001218895"/>
    </source>
</evidence>
<dbReference type="SUPFAM" id="SSF143011">
    <property type="entry name" value="RelE-like"/>
    <property type="match status" value="1"/>
</dbReference>
<dbReference type="KEGG" id="manq:L1994_04380"/>
<proteinExistence type="predicted"/>
<protein>
    <submittedName>
        <fullName evidence="1">Uncharacterized protein</fullName>
    </submittedName>
</protein>
<dbReference type="AlphaFoldDB" id="A0AAF0JN00"/>
<keyword evidence="2" id="KW-1185">Reference proteome</keyword>